<evidence type="ECO:0000259" key="4">
    <source>
        <dbReference type="Pfam" id="PF01494"/>
    </source>
</evidence>
<keyword evidence="6" id="KW-1185">Reference proteome</keyword>
<dbReference type="Pfam" id="PF21274">
    <property type="entry name" value="Rng_hyd_C"/>
    <property type="match status" value="1"/>
</dbReference>
<evidence type="ECO:0000256" key="1">
    <source>
        <dbReference type="ARBA" id="ARBA00001974"/>
    </source>
</evidence>
<dbReference type="RefSeq" id="WP_184787883.1">
    <property type="nucleotide sequence ID" value="NZ_BONT01000059.1"/>
</dbReference>
<feature type="domain" description="FAD-binding" evidence="4">
    <location>
        <begin position="10"/>
        <end position="354"/>
    </location>
</feature>
<dbReference type="PRINTS" id="PR00420">
    <property type="entry name" value="RNGMNOXGNASE"/>
</dbReference>
<dbReference type="GO" id="GO:0016709">
    <property type="term" value="F:oxidoreductase activity, acting on paired donors, with incorporation or reduction of molecular oxygen, NAD(P)H as one donor, and incorporation of one atom of oxygen"/>
    <property type="evidence" value="ECO:0007669"/>
    <property type="project" value="UniProtKB-ARBA"/>
</dbReference>
<evidence type="ECO:0000313" key="5">
    <source>
        <dbReference type="EMBL" id="MBB6035045.1"/>
    </source>
</evidence>
<sequence>MTEHDNTDPQVVIVGAGPVGLVLAGELALAGVRALVLERLTEIDETIKAGAIGPIAATSLVRRGLGGALAEIRAAVLAKMSSHGGPAKMPTTTHFAGLWKLDAALGGPPPVDGVAPMEAAIVPQAVLEKLLDEHVRGLGVEIRRGVEVQGFDADDSGVTVRLGGSTVRAGYLVGCDGGRSGVRKAAGFDFPGTDPVITGHQAMVTLDDPGKLQGGWNRTPTGLYVHGPFPGRILTVEFDGPPADRDAEVTREELQASLRRVSGTDVTITGVKSATRFTDNARQVTAYRRGRVLLAGDAAHVHSPFGGQGLNLGIGDAMNLGWKLAAVVNGTTGDELLDTYGAERHPVAAAVLANTRAQVALMRPDPHTGALRDLFAELMDQPQVNTRLLEMMAGLDIRYRDGHPLAGRHCPNLELADGPTLDELFGTCRALLLDFTGLTEDPGVPGVHYAAVEARAAKALDVAAMLVRPDGYVAWAAPWGAAGPEGLSEALGEWFGGGGGGRRQGVDSAGSP</sequence>
<dbReference type="InterPro" id="IPR050641">
    <property type="entry name" value="RIFMO-like"/>
</dbReference>
<dbReference type="Gene3D" id="3.40.30.120">
    <property type="match status" value="1"/>
</dbReference>
<dbReference type="InterPro" id="IPR002938">
    <property type="entry name" value="FAD-bd"/>
</dbReference>
<keyword evidence="2" id="KW-0285">Flavoprotein</keyword>
<evidence type="ECO:0000313" key="6">
    <source>
        <dbReference type="Proteomes" id="UP000548476"/>
    </source>
</evidence>
<dbReference type="PANTHER" id="PTHR43004">
    <property type="entry name" value="TRK SYSTEM POTASSIUM UPTAKE PROTEIN"/>
    <property type="match status" value="1"/>
</dbReference>
<dbReference type="AlphaFoldDB" id="A0A841FH50"/>
<dbReference type="EMBL" id="JACHGT010000005">
    <property type="protein sequence ID" value="MBB6035045.1"/>
    <property type="molecule type" value="Genomic_DNA"/>
</dbReference>
<evidence type="ECO:0000256" key="2">
    <source>
        <dbReference type="ARBA" id="ARBA00022630"/>
    </source>
</evidence>
<comment type="cofactor">
    <cofactor evidence="1">
        <name>FAD</name>
        <dbReference type="ChEBI" id="CHEBI:57692"/>
    </cofactor>
</comment>
<dbReference type="SUPFAM" id="SSF51905">
    <property type="entry name" value="FAD/NAD(P)-binding domain"/>
    <property type="match status" value="1"/>
</dbReference>
<evidence type="ECO:0000256" key="3">
    <source>
        <dbReference type="ARBA" id="ARBA00022827"/>
    </source>
</evidence>
<dbReference type="InterPro" id="IPR036188">
    <property type="entry name" value="FAD/NAD-bd_sf"/>
</dbReference>
<organism evidence="5 6">
    <name type="scientific">Phytomonospora endophytica</name>
    <dbReference type="NCBI Taxonomy" id="714109"/>
    <lineage>
        <taxon>Bacteria</taxon>
        <taxon>Bacillati</taxon>
        <taxon>Actinomycetota</taxon>
        <taxon>Actinomycetes</taxon>
        <taxon>Micromonosporales</taxon>
        <taxon>Micromonosporaceae</taxon>
        <taxon>Phytomonospora</taxon>
    </lineage>
</organism>
<dbReference type="GO" id="GO:0071949">
    <property type="term" value="F:FAD binding"/>
    <property type="evidence" value="ECO:0007669"/>
    <property type="project" value="InterPro"/>
</dbReference>
<gene>
    <name evidence="5" type="ORF">HNR73_002899</name>
</gene>
<protein>
    <submittedName>
        <fullName evidence="5">2-polyprenyl-6-methoxyphenol hydroxylase-like FAD-dependent oxidoreductase</fullName>
    </submittedName>
</protein>
<proteinExistence type="predicted"/>
<comment type="caution">
    <text evidence="5">The sequence shown here is derived from an EMBL/GenBank/DDBJ whole genome shotgun (WGS) entry which is preliminary data.</text>
</comment>
<keyword evidence="3" id="KW-0274">FAD</keyword>
<dbReference type="Pfam" id="PF01494">
    <property type="entry name" value="FAD_binding_3"/>
    <property type="match status" value="1"/>
</dbReference>
<name>A0A841FH50_9ACTN</name>
<reference evidence="5 6" key="1">
    <citation type="submission" date="2020-08" db="EMBL/GenBank/DDBJ databases">
        <title>Genomic Encyclopedia of Type Strains, Phase IV (KMG-IV): sequencing the most valuable type-strain genomes for metagenomic binning, comparative biology and taxonomic classification.</title>
        <authorList>
            <person name="Goeker M."/>
        </authorList>
    </citation>
    <scope>NUCLEOTIDE SEQUENCE [LARGE SCALE GENOMIC DNA]</scope>
    <source>
        <strain evidence="5 6">YIM 65646</strain>
    </source>
</reference>
<dbReference type="Proteomes" id="UP000548476">
    <property type="component" value="Unassembled WGS sequence"/>
</dbReference>
<dbReference type="PANTHER" id="PTHR43004:SF19">
    <property type="entry name" value="BINDING MONOOXYGENASE, PUTATIVE (JCVI)-RELATED"/>
    <property type="match status" value="1"/>
</dbReference>
<accession>A0A841FH50</accession>
<dbReference type="Gene3D" id="3.50.50.60">
    <property type="entry name" value="FAD/NAD(P)-binding domain"/>
    <property type="match status" value="2"/>
</dbReference>